<dbReference type="PRINTS" id="PR00410">
    <property type="entry name" value="PHEHYDRXLASE"/>
</dbReference>
<dbReference type="InterPro" id="IPR011576">
    <property type="entry name" value="Pyridox_Oxase_N"/>
</dbReference>
<sequence>MLTATGGPAARVRTVAGLEDRVGAAPSVIKLKELGFLDEGCRSVLAASPIAAFGYRSEDGSSTTTFVGGAPGFTRVHSSQRISFSLANGSRPTGAVSLFFLLPGVGEVLRVNGTVAAVKGERVSIEVAQAYVHCAQAVLRARLWQPPAPASKAGPVSGSGPLTSPDVAEFLAAAPFLALSSWDQDGGSDTSPRGDQPLVARILDGRTLIIPDRKGNKRADTLHNLLQDEQLSLAALVPGRTGVLQVRGRGIITTDAELLKPHALRGVSPHAALLIEVEHAEVSSNDAVRAARLWDPQRQVQPGAVPDLMALASRHLATNLATAGGGGLPALLLRLLGSIPGFERLIRRIMNQAYRSGLVKEGYEQITTGPSPQDAVSPLRPVRIVQVHRETPSTARITLQDTGENPAPFDFRPGQYFTLVADVAGQSVRRAYSACSVPGTDQLEIAVKQVPGGLLSTHLHALAAGASLGLIGPSGSFHSGAQPDGEMLLIAAGSGITPMISLIRTHLPKRPIALLYCSRSEAEIIFADELARLEREFPGQFSVTHVLSSRDGRLDAAGLQAWITQQAPGPQAHYYVCGPQPLTDLVQDAVKDRPERVHHEQYTRGALGEIPREPQPLLVRSGEKTLGDKTVEPGQTLLDAGLAAGLPMPYSCTIGNCGDCRVRLISGQVALAEPNCLTEAEKADGYVLTCVGRPLSEVVLDIAES</sequence>
<dbReference type="InterPro" id="IPR012349">
    <property type="entry name" value="Split_barrel_FMN-bd"/>
</dbReference>
<evidence type="ECO:0000259" key="4">
    <source>
        <dbReference type="PROSITE" id="PS51085"/>
    </source>
</evidence>
<keyword evidence="3" id="KW-0411">Iron-sulfur</keyword>
<dbReference type="Gene3D" id="3.40.50.80">
    <property type="entry name" value="Nucleotide-binding domain of ferredoxin-NADP reductase (FNR) module"/>
    <property type="match status" value="1"/>
</dbReference>
<keyword evidence="2" id="KW-0408">Iron</keyword>
<dbReference type="CDD" id="cd06214">
    <property type="entry name" value="PA_degradation_oxidoreductase_like"/>
    <property type="match status" value="1"/>
</dbReference>
<dbReference type="InterPro" id="IPR017927">
    <property type="entry name" value="FAD-bd_FR_type"/>
</dbReference>
<dbReference type="SUPFAM" id="SSF54292">
    <property type="entry name" value="2Fe-2S ferredoxin-like"/>
    <property type="match status" value="1"/>
</dbReference>
<dbReference type="Pfam" id="PF00175">
    <property type="entry name" value="NAD_binding_1"/>
    <property type="match status" value="1"/>
</dbReference>
<dbReference type="Gene3D" id="3.10.20.30">
    <property type="match status" value="1"/>
</dbReference>
<gene>
    <name evidence="6" type="ORF">LR394_13940</name>
</gene>
<dbReference type="InterPro" id="IPR039261">
    <property type="entry name" value="FNR_nucleotide-bd"/>
</dbReference>
<dbReference type="InterPro" id="IPR017938">
    <property type="entry name" value="Riboflavin_synthase-like_b-brl"/>
</dbReference>
<dbReference type="EMBL" id="JAJOMB010000006">
    <property type="protein sequence ID" value="MCD5312008.1"/>
    <property type="molecule type" value="Genomic_DNA"/>
</dbReference>
<dbReference type="PROSITE" id="PS51384">
    <property type="entry name" value="FAD_FR"/>
    <property type="match status" value="1"/>
</dbReference>
<evidence type="ECO:0000256" key="2">
    <source>
        <dbReference type="ARBA" id="ARBA00022714"/>
    </source>
</evidence>
<proteinExistence type="predicted"/>
<evidence type="ECO:0000256" key="1">
    <source>
        <dbReference type="ARBA" id="ARBA00001974"/>
    </source>
</evidence>
<dbReference type="Gene3D" id="2.30.110.10">
    <property type="entry name" value="Electron Transport, Fmn-binding Protein, Chain A"/>
    <property type="match status" value="1"/>
</dbReference>
<dbReference type="Pfam" id="PF00111">
    <property type="entry name" value="Fer2"/>
    <property type="match status" value="1"/>
</dbReference>
<dbReference type="SUPFAM" id="SSF63380">
    <property type="entry name" value="Riboflavin synthase domain-like"/>
    <property type="match status" value="1"/>
</dbReference>
<feature type="domain" description="2Fe-2S ferredoxin-type" evidence="4">
    <location>
        <begin position="615"/>
        <end position="705"/>
    </location>
</feature>
<organism evidence="6 7">
    <name type="scientific">Kineosporia babensis</name>
    <dbReference type="NCBI Taxonomy" id="499548"/>
    <lineage>
        <taxon>Bacteria</taxon>
        <taxon>Bacillati</taxon>
        <taxon>Actinomycetota</taxon>
        <taxon>Actinomycetes</taxon>
        <taxon>Kineosporiales</taxon>
        <taxon>Kineosporiaceae</taxon>
        <taxon>Kineosporia</taxon>
    </lineage>
</organism>
<reference evidence="6" key="1">
    <citation type="submission" date="2021-11" db="EMBL/GenBank/DDBJ databases">
        <title>Streptomyces corallinus and Kineosporia corallina sp. nov., two new coral-derived marine actinobacteria.</title>
        <authorList>
            <person name="Buangrab K."/>
            <person name="Sutthacheep M."/>
            <person name="Yeemin T."/>
            <person name="Harunari E."/>
            <person name="Igarashi Y."/>
            <person name="Sripreechasak P."/>
            <person name="Kanchanasin P."/>
            <person name="Tanasupawat S."/>
            <person name="Phongsopitanun W."/>
        </authorList>
    </citation>
    <scope>NUCLEOTIDE SEQUENCE</scope>
    <source>
        <strain evidence="6">JCM 31032</strain>
    </source>
</reference>
<dbReference type="PROSITE" id="PS51085">
    <property type="entry name" value="2FE2S_FER_2"/>
    <property type="match status" value="1"/>
</dbReference>
<dbReference type="InterPro" id="IPR050415">
    <property type="entry name" value="MRET"/>
</dbReference>
<protein>
    <submittedName>
        <fullName evidence="6">FAD-binding oxidoreductase</fullName>
    </submittedName>
</protein>
<dbReference type="RefSeq" id="WP_231441776.1">
    <property type="nucleotide sequence ID" value="NZ_JAJOMB010000006.1"/>
</dbReference>
<name>A0A9X1NDA8_9ACTN</name>
<dbReference type="GO" id="GO:0051537">
    <property type="term" value="F:2 iron, 2 sulfur cluster binding"/>
    <property type="evidence" value="ECO:0007669"/>
    <property type="project" value="UniProtKB-KW"/>
</dbReference>
<feature type="domain" description="FAD-binding FR-type" evidence="5">
    <location>
        <begin position="377"/>
        <end position="480"/>
    </location>
</feature>
<keyword evidence="7" id="KW-1185">Reference proteome</keyword>
<dbReference type="InterPro" id="IPR001041">
    <property type="entry name" value="2Fe-2S_ferredoxin-type"/>
</dbReference>
<comment type="caution">
    <text evidence="6">The sequence shown here is derived from an EMBL/GenBank/DDBJ whole genome shotgun (WGS) entry which is preliminary data.</text>
</comment>
<dbReference type="Gene3D" id="2.40.30.10">
    <property type="entry name" value="Translation factors"/>
    <property type="match status" value="1"/>
</dbReference>
<dbReference type="PANTHER" id="PTHR47354">
    <property type="entry name" value="NADH OXIDOREDUCTASE HCR"/>
    <property type="match status" value="1"/>
</dbReference>
<dbReference type="InterPro" id="IPR036010">
    <property type="entry name" value="2Fe-2S_ferredoxin-like_sf"/>
</dbReference>
<dbReference type="CDD" id="cd00207">
    <property type="entry name" value="fer2"/>
    <property type="match status" value="1"/>
</dbReference>
<dbReference type="InterPro" id="IPR008333">
    <property type="entry name" value="Cbr1-like_FAD-bd_dom"/>
</dbReference>
<dbReference type="AlphaFoldDB" id="A0A9X1NDA8"/>
<dbReference type="Pfam" id="PF01243">
    <property type="entry name" value="PNPOx_N"/>
    <property type="match status" value="1"/>
</dbReference>
<dbReference type="InterPro" id="IPR012675">
    <property type="entry name" value="Beta-grasp_dom_sf"/>
</dbReference>
<dbReference type="InterPro" id="IPR001433">
    <property type="entry name" value="OxRdtase_FAD/NAD-bd"/>
</dbReference>
<evidence type="ECO:0000313" key="6">
    <source>
        <dbReference type="EMBL" id="MCD5312008.1"/>
    </source>
</evidence>
<dbReference type="PANTHER" id="PTHR47354:SF5">
    <property type="entry name" value="PROTEIN RFBI"/>
    <property type="match status" value="1"/>
</dbReference>
<evidence type="ECO:0000259" key="5">
    <source>
        <dbReference type="PROSITE" id="PS51384"/>
    </source>
</evidence>
<accession>A0A9X1NDA8</accession>
<dbReference type="GO" id="GO:0016491">
    <property type="term" value="F:oxidoreductase activity"/>
    <property type="evidence" value="ECO:0007669"/>
    <property type="project" value="InterPro"/>
</dbReference>
<keyword evidence="2" id="KW-0001">2Fe-2S</keyword>
<keyword evidence="2" id="KW-0479">Metal-binding</keyword>
<evidence type="ECO:0000313" key="7">
    <source>
        <dbReference type="Proteomes" id="UP001138997"/>
    </source>
</evidence>
<dbReference type="Pfam" id="PF00970">
    <property type="entry name" value="FAD_binding_6"/>
    <property type="match status" value="1"/>
</dbReference>
<evidence type="ECO:0000256" key="3">
    <source>
        <dbReference type="ARBA" id="ARBA00023014"/>
    </source>
</evidence>
<dbReference type="SUPFAM" id="SSF52343">
    <property type="entry name" value="Ferredoxin reductase-like, C-terminal NADP-linked domain"/>
    <property type="match status" value="1"/>
</dbReference>
<comment type="cofactor">
    <cofactor evidence="1">
        <name>FAD</name>
        <dbReference type="ChEBI" id="CHEBI:57692"/>
    </cofactor>
</comment>
<dbReference type="Proteomes" id="UP001138997">
    <property type="component" value="Unassembled WGS sequence"/>
</dbReference>
<dbReference type="SUPFAM" id="SSF50475">
    <property type="entry name" value="FMN-binding split barrel"/>
    <property type="match status" value="1"/>
</dbReference>